<proteinExistence type="predicted"/>
<organism evidence="1 2">
    <name type="scientific">Vaccinium darrowii</name>
    <dbReference type="NCBI Taxonomy" id="229202"/>
    <lineage>
        <taxon>Eukaryota</taxon>
        <taxon>Viridiplantae</taxon>
        <taxon>Streptophyta</taxon>
        <taxon>Embryophyta</taxon>
        <taxon>Tracheophyta</taxon>
        <taxon>Spermatophyta</taxon>
        <taxon>Magnoliopsida</taxon>
        <taxon>eudicotyledons</taxon>
        <taxon>Gunneridae</taxon>
        <taxon>Pentapetalae</taxon>
        <taxon>asterids</taxon>
        <taxon>Ericales</taxon>
        <taxon>Ericaceae</taxon>
        <taxon>Vaccinioideae</taxon>
        <taxon>Vaccinieae</taxon>
        <taxon>Vaccinium</taxon>
    </lineage>
</organism>
<dbReference type="EMBL" id="CM037153">
    <property type="protein sequence ID" value="KAH7858927.1"/>
    <property type="molecule type" value="Genomic_DNA"/>
</dbReference>
<sequence length="457" mass="50817">MKEGVKMARDDQLNIALSSKTRANTPGCVEIKCTGLCWVGPPGQAGYPKSRRNPCCIGIETALGGIAGFQRNQRKSRYYSISLTSLIKAIPLLILTPPSSPTRFAPPIPSQDNLEFCPDDFKIPCLQTCNKLWKDNKSKLKNAHYKPYMPPIVPVADPRVHEVPDTVVLDQWRQLIEYWGIKEVQDQAKTNSTNRELRGPPCNTGRTHFADIRNEMASNVERLDKMTVFTKTRNSDDPDVIEAAYNVRVDALLETERTVEARDEIFHLLIGKDSHGYCRTYGGGVPRSAVYNSRSSSQATGPSLAEIEQQVDKIKTHMLEYMESRGSYASRQVHDASSGHRACTESVGDGLSPLEQTHTTTPPPILRLNEQIIGVYLLNSGIPKEDVGEGLLITMDPMSEMDGKPLGEGYCKVLVEKANKPTANLKRPRLNLLTVGDAVGRYVAWRYSDVIEKEMGD</sequence>
<accession>A0ACB7YZH6</accession>
<protein>
    <submittedName>
        <fullName evidence="1">Uncharacterized protein</fullName>
    </submittedName>
</protein>
<name>A0ACB7YZH6_9ERIC</name>
<reference evidence="1 2" key="1">
    <citation type="journal article" date="2021" name="Hortic Res">
        <title>High-quality reference genome and annotation aids understanding of berry development for evergreen blueberry (Vaccinium darrowii).</title>
        <authorList>
            <person name="Yu J."/>
            <person name="Hulse-Kemp A.M."/>
            <person name="Babiker E."/>
            <person name="Staton M."/>
        </authorList>
    </citation>
    <scope>NUCLEOTIDE SEQUENCE [LARGE SCALE GENOMIC DNA]</scope>
    <source>
        <strain evidence="2">cv. NJ 8807/NJ 8810</strain>
        <tissue evidence="1">Young leaf</tissue>
    </source>
</reference>
<evidence type="ECO:0000313" key="1">
    <source>
        <dbReference type="EMBL" id="KAH7858927.1"/>
    </source>
</evidence>
<gene>
    <name evidence="1" type="ORF">Vadar_029446</name>
</gene>
<keyword evidence="2" id="KW-1185">Reference proteome</keyword>
<comment type="caution">
    <text evidence="1">The sequence shown here is derived from an EMBL/GenBank/DDBJ whole genome shotgun (WGS) entry which is preliminary data.</text>
</comment>
<dbReference type="Proteomes" id="UP000828048">
    <property type="component" value="Chromosome 3"/>
</dbReference>
<evidence type="ECO:0000313" key="2">
    <source>
        <dbReference type="Proteomes" id="UP000828048"/>
    </source>
</evidence>